<sequence>MIGKGVLRENFQPRSCSERKVPRTNQTKGKFENVITIDIDNDDVDDVVILEFHDFGQRSFHGSSVPGKERVRTPQSVISIDDDDESDDADHIGNVADGFGESDSDASSSKRFSPPPSRMQNFVHIDDDDNHVNEKESNTQKVRQPCFAEAAARNRYGLDCSESESSKGDSSDCEVIEVCELWEKASVKRKRRCFDDQFCQDQHASSSGIPCNTDTEIGSNAKQHPGSPSYSGPSNGKYVKRSQSSFSTKGDSQMNGIYSNLGAEKPFKDKAGGASMPEKELDDKESKTTSLDHEANERQVQNNGSTLRSMDGILSEVNPVVSNCPAFDERNVNCDGLVLHGQNVGFNASNQIDIINEREKLKETDEYKRVIEEEWASRMRQLQIQAEEAQRLRKRKKAEAQRLLDMQRRQKERIAEVRESQKKDEEFMNMKEQLRAEIQWGLNKLETQCRDMASLLRGLGIHVGGGIPSADEVRTAYKKALLKFHPDRASRDGIRGQVEAEEKFKLISRMKDKLSLTSSH</sequence>
<evidence type="ECO:0000313" key="4">
    <source>
        <dbReference type="EMBL" id="CAL0315264.1"/>
    </source>
</evidence>
<protein>
    <recommendedName>
        <fullName evidence="3">J domain-containing protein</fullName>
    </recommendedName>
</protein>
<proteinExistence type="predicted"/>
<dbReference type="Proteomes" id="UP001497480">
    <property type="component" value="Unassembled WGS sequence"/>
</dbReference>
<dbReference type="Gene3D" id="1.10.287.110">
    <property type="entry name" value="DnaJ domain"/>
    <property type="match status" value="1"/>
</dbReference>
<gene>
    <name evidence="4" type="ORF">LLUT_LOCUS16324</name>
</gene>
<dbReference type="InterPro" id="IPR001623">
    <property type="entry name" value="DnaJ_domain"/>
</dbReference>
<feature type="region of interest" description="Disordered" evidence="2">
    <location>
        <begin position="78"/>
        <end position="122"/>
    </location>
</feature>
<dbReference type="PROSITE" id="PS50076">
    <property type="entry name" value="DNAJ_2"/>
    <property type="match status" value="1"/>
</dbReference>
<dbReference type="InterPro" id="IPR036869">
    <property type="entry name" value="J_dom_sf"/>
</dbReference>
<evidence type="ECO:0000256" key="2">
    <source>
        <dbReference type="SAM" id="MobiDB-lite"/>
    </source>
</evidence>
<dbReference type="SMART" id="SM00271">
    <property type="entry name" value="DnaJ"/>
    <property type="match status" value="1"/>
</dbReference>
<dbReference type="PANTHER" id="PTHR36335">
    <property type="entry name" value="CHAPERONE DNAJ-DOMAIN SUPERFAMILY PROTEIN"/>
    <property type="match status" value="1"/>
</dbReference>
<dbReference type="PANTHER" id="PTHR36335:SF1">
    <property type="entry name" value="CHAPERONE DNAJ-DOMAIN SUPERFAMILY PROTEIN"/>
    <property type="match status" value="1"/>
</dbReference>
<dbReference type="EMBL" id="CAXHTB010000011">
    <property type="protein sequence ID" value="CAL0315264.1"/>
    <property type="molecule type" value="Genomic_DNA"/>
</dbReference>
<evidence type="ECO:0000313" key="5">
    <source>
        <dbReference type="Proteomes" id="UP001497480"/>
    </source>
</evidence>
<keyword evidence="1" id="KW-0175">Coiled coil</keyword>
<evidence type="ECO:0000259" key="3">
    <source>
        <dbReference type="PROSITE" id="PS50076"/>
    </source>
</evidence>
<dbReference type="AlphaFoldDB" id="A0AAV1X0R6"/>
<feature type="region of interest" description="Disordered" evidence="2">
    <location>
        <begin position="202"/>
        <end position="304"/>
    </location>
</feature>
<feature type="compositionally biased region" description="Polar residues" evidence="2">
    <location>
        <begin position="241"/>
        <end position="258"/>
    </location>
</feature>
<feature type="compositionally biased region" description="Basic and acidic residues" evidence="2">
    <location>
        <begin position="265"/>
        <end position="297"/>
    </location>
</feature>
<dbReference type="CDD" id="cd06257">
    <property type="entry name" value="DnaJ"/>
    <property type="match status" value="1"/>
</dbReference>
<evidence type="ECO:0000256" key="1">
    <source>
        <dbReference type="SAM" id="Coils"/>
    </source>
</evidence>
<feature type="compositionally biased region" description="Polar residues" evidence="2">
    <location>
        <begin position="202"/>
        <end position="222"/>
    </location>
</feature>
<feature type="coiled-coil region" evidence="1">
    <location>
        <begin position="372"/>
        <end position="437"/>
    </location>
</feature>
<accession>A0AAV1X0R6</accession>
<name>A0AAV1X0R6_LUPLU</name>
<dbReference type="SUPFAM" id="SSF46565">
    <property type="entry name" value="Chaperone J-domain"/>
    <property type="match status" value="1"/>
</dbReference>
<organism evidence="4 5">
    <name type="scientific">Lupinus luteus</name>
    <name type="common">European yellow lupine</name>
    <dbReference type="NCBI Taxonomy" id="3873"/>
    <lineage>
        <taxon>Eukaryota</taxon>
        <taxon>Viridiplantae</taxon>
        <taxon>Streptophyta</taxon>
        <taxon>Embryophyta</taxon>
        <taxon>Tracheophyta</taxon>
        <taxon>Spermatophyta</taxon>
        <taxon>Magnoliopsida</taxon>
        <taxon>eudicotyledons</taxon>
        <taxon>Gunneridae</taxon>
        <taxon>Pentapetalae</taxon>
        <taxon>rosids</taxon>
        <taxon>fabids</taxon>
        <taxon>Fabales</taxon>
        <taxon>Fabaceae</taxon>
        <taxon>Papilionoideae</taxon>
        <taxon>50 kb inversion clade</taxon>
        <taxon>genistoids sensu lato</taxon>
        <taxon>core genistoids</taxon>
        <taxon>Genisteae</taxon>
        <taxon>Lupinus</taxon>
    </lineage>
</organism>
<reference evidence="4 5" key="1">
    <citation type="submission" date="2024-03" db="EMBL/GenBank/DDBJ databases">
        <authorList>
            <person name="Martinez-Hernandez J."/>
        </authorList>
    </citation>
    <scope>NUCLEOTIDE SEQUENCE [LARGE SCALE GENOMIC DNA]</scope>
</reference>
<feature type="compositionally biased region" description="Low complexity" evidence="2">
    <location>
        <begin position="225"/>
        <end position="236"/>
    </location>
</feature>
<dbReference type="Pfam" id="PF00226">
    <property type="entry name" value="DnaJ"/>
    <property type="match status" value="1"/>
</dbReference>
<keyword evidence="5" id="KW-1185">Reference proteome</keyword>
<feature type="domain" description="J" evidence="3">
    <location>
        <begin position="454"/>
        <end position="519"/>
    </location>
</feature>
<comment type="caution">
    <text evidence="4">The sequence shown here is derived from an EMBL/GenBank/DDBJ whole genome shotgun (WGS) entry which is preliminary data.</text>
</comment>